<reference evidence="2" key="2">
    <citation type="submission" date="2020-05" db="UniProtKB">
        <authorList>
            <consortium name="EnsemblMetazoa"/>
        </authorList>
    </citation>
    <scope>IDENTIFICATION</scope>
    <source>
        <strain evidence="2">CM1001059</strain>
    </source>
</reference>
<organism evidence="2 3">
    <name type="scientific">Anopheles melas</name>
    <dbReference type="NCBI Taxonomy" id="34690"/>
    <lineage>
        <taxon>Eukaryota</taxon>
        <taxon>Metazoa</taxon>
        <taxon>Ecdysozoa</taxon>
        <taxon>Arthropoda</taxon>
        <taxon>Hexapoda</taxon>
        <taxon>Insecta</taxon>
        <taxon>Pterygota</taxon>
        <taxon>Neoptera</taxon>
        <taxon>Endopterygota</taxon>
        <taxon>Diptera</taxon>
        <taxon>Nematocera</taxon>
        <taxon>Culicoidea</taxon>
        <taxon>Culicidae</taxon>
        <taxon>Anophelinae</taxon>
        <taxon>Anopheles</taxon>
    </lineage>
</organism>
<dbReference type="EnsemblMetazoa" id="AMEC011555-RA">
    <property type="protein sequence ID" value="AMEC011555-PA"/>
    <property type="gene ID" value="AMEC011555"/>
</dbReference>
<sequence>MASSTASSVIASTDSYPINFRSFTAVDEDDEIPGTASEHSFADESENNIRSRSKELPKLKWDKEQFDVRRPYERKNYERPYRDLPGHLADFEGLNVPVRKCTVPSAFARRTPIEEVFHKRNTKSVCPPERSRALEHCVEDVILADNVSSTAASVAEQVDDVEQVTEGRIVSKECCKTFFRARRALLRSELFQEYFNGEPAPERAHECG</sequence>
<feature type="region of interest" description="Disordered" evidence="1">
    <location>
        <begin position="27"/>
        <end position="53"/>
    </location>
</feature>
<reference evidence="3" key="1">
    <citation type="submission" date="2014-01" db="EMBL/GenBank/DDBJ databases">
        <title>The Genome Sequence of Anopheles melas CM1001059_A (V2).</title>
        <authorList>
            <consortium name="The Broad Institute Genomics Platform"/>
            <person name="Neafsey D.E."/>
            <person name="Besansky N."/>
            <person name="Howell P."/>
            <person name="Walton C."/>
            <person name="Young S.K."/>
            <person name="Zeng Q."/>
            <person name="Gargeya S."/>
            <person name="Fitzgerald M."/>
            <person name="Haas B."/>
            <person name="Abouelleil A."/>
            <person name="Allen A.W."/>
            <person name="Alvarado L."/>
            <person name="Arachchi H.M."/>
            <person name="Berlin A.M."/>
            <person name="Chapman S.B."/>
            <person name="Gainer-Dewar J."/>
            <person name="Goldberg J."/>
            <person name="Griggs A."/>
            <person name="Gujja S."/>
            <person name="Hansen M."/>
            <person name="Howarth C."/>
            <person name="Imamovic A."/>
            <person name="Ireland A."/>
            <person name="Larimer J."/>
            <person name="McCowan C."/>
            <person name="Murphy C."/>
            <person name="Pearson M."/>
            <person name="Poon T.W."/>
            <person name="Priest M."/>
            <person name="Roberts A."/>
            <person name="Saif S."/>
            <person name="Shea T."/>
            <person name="Sisk P."/>
            <person name="Sykes S."/>
            <person name="Wortman J."/>
            <person name="Nusbaum C."/>
            <person name="Birren B."/>
        </authorList>
    </citation>
    <scope>NUCLEOTIDE SEQUENCE [LARGE SCALE GENOMIC DNA]</scope>
    <source>
        <strain evidence="3">CM1001059</strain>
    </source>
</reference>
<proteinExistence type="predicted"/>
<accession>A0A182U093</accession>
<dbReference type="AlphaFoldDB" id="A0A182U093"/>
<name>A0A182U093_9DIPT</name>
<evidence type="ECO:0000313" key="3">
    <source>
        <dbReference type="Proteomes" id="UP000075902"/>
    </source>
</evidence>
<evidence type="ECO:0000313" key="2">
    <source>
        <dbReference type="EnsemblMetazoa" id="AMEC011555-PA"/>
    </source>
</evidence>
<dbReference type="VEuPathDB" id="VectorBase:AMEC011555"/>
<keyword evidence="3" id="KW-1185">Reference proteome</keyword>
<evidence type="ECO:0000256" key="1">
    <source>
        <dbReference type="SAM" id="MobiDB-lite"/>
    </source>
</evidence>
<protein>
    <submittedName>
        <fullName evidence="2">Uncharacterized protein</fullName>
    </submittedName>
</protein>
<dbReference type="Proteomes" id="UP000075902">
    <property type="component" value="Unassembled WGS sequence"/>
</dbReference>